<accession>A0A810PVV2</accession>
<sequence length="95" mass="9921">MIVLKILAAPVMVALSLLAAMVTFLFCVASAVCELGCIVLTLLSVILFIGGQTVGGVVCLVLAFLVSPFGVPAIAEWLVDKLHSAKFALRDFITG</sequence>
<dbReference type="EMBL" id="AP023415">
    <property type="protein sequence ID" value="BCK78207.1"/>
    <property type="molecule type" value="Genomic_DNA"/>
</dbReference>
<keyword evidence="1" id="KW-0472">Membrane</keyword>
<keyword evidence="1" id="KW-0812">Transmembrane</keyword>
<evidence type="ECO:0000313" key="2">
    <source>
        <dbReference type="EMBL" id="BCK78207.1"/>
    </source>
</evidence>
<dbReference type="KEGG" id="vfa:MM35RIKEN_03990"/>
<proteinExistence type="predicted"/>
<organism evidence="2 3">
    <name type="scientific">Vescimonas fastidiosa</name>
    <dbReference type="NCBI Taxonomy" id="2714353"/>
    <lineage>
        <taxon>Bacteria</taxon>
        <taxon>Bacillati</taxon>
        <taxon>Bacillota</taxon>
        <taxon>Clostridia</taxon>
        <taxon>Eubacteriales</taxon>
        <taxon>Oscillospiraceae</taxon>
        <taxon>Vescimonas</taxon>
    </lineage>
</organism>
<evidence type="ECO:0000313" key="3">
    <source>
        <dbReference type="Proteomes" id="UP000681343"/>
    </source>
</evidence>
<dbReference type="RefSeq" id="WP_212818809.1">
    <property type="nucleotide sequence ID" value="NZ_AP023415.1"/>
</dbReference>
<feature type="transmembrane region" description="Helical" evidence="1">
    <location>
        <begin position="6"/>
        <end position="28"/>
    </location>
</feature>
<dbReference type="AlphaFoldDB" id="A0A810PVV2"/>
<dbReference type="Proteomes" id="UP000681343">
    <property type="component" value="Chromosome"/>
</dbReference>
<dbReference type="Pfam" id="PF18956">
    <property type="entry name" value="DUF5699"/>
    <property type="match status" value="1"/>
</dbReference>
<gene>
    <name evidence="2" type="ORF">MM35RIKEN_03990</name>
</gene>
<dbReference type="InterPro" id="IPR043753">
    <property type="entry name" value="DUF5699"/>
</dbReference>
<reference evidence="2" key="1">
    <citation type="submission" date="2020-09" db="EMBL/GenBank/DDBJ databases">
        <title>New species isolated from human feces.</title>
        <authorList>
            <person name="Kitahara M."/>
            <person name="Shigeno Y."/>
            <person name="Shime M."/>
            <person name="Matsumoto Y."/>
            <person name="Nakamura S."/>
            <person name="Motooka D."/>
            <person name="Fukuoka S."/>
            <person name="Nishikawa H."/>
            <person name="Benno Y."/>
        </authorList>
    </citation>
    <scope>NUCLEOTIDE SEQUENCE</scope>
    <source>
        <strain evidence="2">MM35</strain>
    </source>
</reference>
<feature type="transmembrane region" description="Helical" evidence="1">
    <location>
        <begin position="35"/>
        <end position="54"/>
    </location>
</feature>
<keyword evidence="1" id="KW-1133">Transmembrane helix</keyword>
<feature type="transmembrane region" description="Helical" evidence="1">
    <location>
        <begin position="60"/>
        <end position="79"/>
    </location>
</feature>
<keyword evidence="3" id="KW-1185">Reference proteome</keyword>
<name>A0A810PVV2_9FIRM</name>
<evidence type="ECO:0000256" key="1">
    <source>
        <dbReference type="SAM" id="Phobius"/>
    </source>
</evidence>
<protein>
    <submittedName>
        <fullName evidence="2">Uncharacterized protein</fullName>
    </submittedName>
</protein>